<evidence type="ECO:0000256" key="5">
    <source>
        <dbReference type="ARBA" id="ARBA00022989"/>
    </source>
</evidence>
<feature type="transmembrane region" description="Helical" evidence="8">
    <location>
        <begin position="107"/>
        <end position="128"/>
    </location>
</feature>
<dbReference type="RefSeq" id="WP_214159976.1">
    <property type="nucleotide sequence ID" value="NZ_JAHBAY010000017.1"/>
</dbReference>
<feature type="transmembrane region" description="Helical" evidence="8">
    <location>
        <begin position="406"/>
        <end position="423"/>
    </location>
</feature>
<sequence>MNAVAPVTAGRREWIALAILCLPALLVTMDLTLLFMAVPNLVADLDPSSTELLWITDIYGFLIAGFLITMGAVGERIGRRRLLMIGAATFGAASVLTAFSQNPEMLIAARALLGVSAATLAPSTLSLLRVMFRDPAQSRTAVTVWTTSFMVGGIVGPIIGGLMLDQWWWGSPFLLAVPVMVLLLVVGPILLPEYRDPNRSPLDLLSVAMSLVALLSVIWGGKKLARDGLEVLPVVVIVVGVVVGALFVMRQSSLAAPLMDVHLFRHRTLSVSVGSLLFTTGMVMGMQYLVATFLQTVLGMSPARAGVWQLPVIIPGMVAAVVATVLASKIGPAKVLTVGLLIGTVGFGMLTQIDGSSGKSLVITASTIMFVGLAPVMALGIGTIVSAAPVERAGAASGLASTANELGGALGIAVIGSIATAAYQNRISDTMPSDVPGGVAEQAEVSLGAAADQAGQLPAAVGGRLLEAAQDAFAHGMAVGAVVAVVVLLVMAVLVAVVLRGMGPLPMDGEAPAAEVAPDATPEDADRQDAGARVTRGAQAPGSDPGLAGA</sequence>
<organism evidence="10 11">
    <name type="scientific">Kineosporia corallincola</name>
    <dbReference type="NCBI Taxonomy" id="2835133"/>
    <lineage>
        <taxon>Bacteria</taxon>
        <taxon>Bacillati</taxon>
        <taxon>Actinomycetota</taxon>
        <taxon>Actinomycetes</taxon>
        <taxon>Kineosporiales</taxon>
        <taxon>Kineosporiaceae</taxon>
        <taxon>Kineosporia</taxon>
    </lineage>
</organism>
<dbReference type="InterPro" id="IPR011701">
    <property type="entry name" value="MFS"/>
</dbReference>
<evidence type="ECO:0000256" key="3">
    <source>
        <dbReference type="ARBA" id="ARBA00022475"/>
    </source>
</evidence>
<keyword evidence="2" id="KW-0813">Transport</keyword>
<evidence type="ECO:0000256" key="6">
    <source>
        <dbReference type="ARBA" id="ARBA00023136"/>
    </source>
</evidence>
<feature type="transmembrane region" description="Helical" evidence="8">
    <location>
        <begin position="335"/>
        <end position="353"/>
    </location>
</feature>
<feature type="transmembrane region" description="Helical" evidence="8">
    <location>
        <begin position="310"/>
        <end position="328"/>
    </location>
</feature>
<feature type="transmembrane region" description="Helical" evidence="8">
    <location>
        <begin position="472"/>
        <end position="499"/>
    </location>
</feature>
<feature type="transmembrane region" description="Helical" evidence="8">
    <location>
        <begin position="140"/>
        <end position="163"/>
    </location>
</feature>
<evidence type="ECO:0000256" key="4">
    <source>
        <dbReference type="ARBA" id="ARBA00022692"/>
    </source>
</evidence>
<feature type="domain" description="Major facilitator superfamily (MFS) profile" evidence="9">
    <location>
        <begin position="16"/>
        <end position="499"/>
    </location>
</feature>
<feature type="transmembrane region" description="Helical" evidence="8">
    <location>
        <begin position="58"/>
        <end position="75"/>
    </location>
</feature>
<dbReference type="PANTHER" id="PTHR42718">
    <property type="entry name" value="MAJOR FACILITATOR SUPERFAMILY MULTIDRUG TRANSPORTER MFSC"/>
    <property type="match status" value="1"/>
</dbReference>
<keyword evidence="6 8" id="KW-0472">Membrane</keyword>
<dbReference type="EMBL" id="JAHBAY010000017">
    <property type="protein sequence ID" value="MBT0773435.1"/>
    <property type="molecule type" value="Genomic_DNA"/>
</dbReference>
<dbReference type="Gene3D" id="1.20.1720.10">
    <property type="entry name" value="Multidrug resistance protein D"/>
    <property type="match status" value="1"/>
</dbReference>
<feature type="region of interest" description="Disordered" evidence="7">
    <location>
        <begin position="510"/>
        <end position="550"/>
    </location>
</feature>
<keyword evidence="5 8" id="KW-1133">Transmembrane helix</keyword>
<dbReference type="Proteomes" id="UP001197247">
    <property type="component" value="Unassembled WGS sequence"/>
</dbReference>
<evidence type="ECO:0000256" key="2">
    <source>
        <dbReference type="ARBA" id="ARBA00022448"/>
    </source>
</evidence>
<feature type="transmembrane region" description="Helical" evidence="8">
    <location>
        <begin position="169"/>
        <end position="190"/>
    </location>
</feature>
<reference evidence="10 11" key="1">
    <citation type="submission" date="2021-05" db="EMBL/GenBank/DDBJ databases">
        <title>Kineosporia and Streptomyces sp. nov. two new marine actinobacteria isolated from Coral.</title>
        <authorList>
            <person name="Buangrab K."/>
            <person name="Sutthacheep M."/>
            <person name="Yeemin T."/>
            <person name="Harunari E."/>
            <person name="Igarashi Y."/>
            <person name="Kanchanasin P."/>
            <person name="Tanasupawat S."/>
            <person name="Phongsopitanun W."/>
        </authorList>
    </citation>
    <scope>NUCLEOTIDE SEQUENCE [LARGE SCALE GENOMIC DNA]</scope>
    <source>
        <strain evidence="10 11">J2-2</strain>
    </source>
</reference>
<evidence type="ECO:0000313" key="10">
    <source>
        <dbReference type="EMBL" id="MBT0773435.1"/>
    </source>
</evidence>
<comment type="subcellular location">
    <subcellularLocation>
        <location evidence="1">Cell membrane</location>
        <topology evidence="1">Multi-pass membrane protein</topology>
    </subcellularLocation>
</comment>
<proteinExistence type="predicted"/>
<evidence type="ECO:0000313" key="11">
    <source>
        <dbReference type="Proteomes" id="UP001197247"/>
    </source>
</evidence>
<comment type="caution">
    <text evidence="10">The sequence shown here is derived from an EMBL/GenBank/DDBJ whole genome shotgun (WGS) entry which is preliminary data.</text>
</comment>
<evidence type="ECO:0000256" key="7">
    <source>
        <dbReference type="SAM" id="MobiDB-lite"/>
    </source>
</evidence>
<feature type="transmembrane region" description="Helical" evidence="8">
    <location>
        <begin position="269"/>
        <end position="290"/>
    </location>
</feature>
<dbReference type="CDD" id="cd17321">
    <property type="entry name" value="MFS_MMR_MDR_like"/>
    <property type="match status" value="1"/>
</dbReference>
<keyword evidence="3" id="KW-1003">Cell membrane</keyword>
<dbReference type="SUPFAM" id="SSF103473">
    <property type="entry name" value="MFS general substrate transporter"/>
    <property type="match status" value="1"/>
</dbReference>
<accession>A0ABS5TRL1</accession>
<name>A0ABS5TRL1_9ACTN</name>
<evidence type="ECO:0000256" key="8">
    <source>
        <dbReference type="SAM" id="Phobius"/>
    </source>
</evidence>
<dbReference type="InterPro" id="IPR020846">
    <property type="entry name" value="MFS_dom"/>
</dbReference>
<evidence type="ECO:0000256" key="1">
    <source>
        <dbReference type="ARBA" id="ARBA00004651"/>
    </source>
</evidence>
<feature type="transmembrane region" description="Helical" evidence="8">
    <location>
        <begin position="231"/>
        <end position="249"/>
    </location>
</feature>
<feature type="transmembrane region" description="Helical" evidence="8">
    <location>
        <begin position="365"/>
        <end position="385"/>
    </location>
</feature>
<feature type="transmembrane region" description="Helical" evidence="8">
    <location>
        <begin position="14"/>
        <end position="38"/>
    </location>
</feature>
<protein>
    <submittedName>
        <fullName evidence="10">MFS transporter</fullName>
    </submittedName>
</protein>
<dbReference type="Gene3D" id="1.20.1250.20">
    <property type="entry name" value="MFS general substrate transporter like domains"/>
    <property type="match status" value="1"/>
</dbReference>
<keyword evidence="11" id="KW-1185">Reference proteome</keyword>
<keyword evidence="4 8" id="KW-0812">Transmembrane</keyword>
<dbReference type="PROSITE" id="PS50850">
    <property type="entry name" value="MFS"/>
    <property type="match status" value="1"/>
</dbReference>
<dbReference type="Pfam" id="PF07690">
    <property type="entry name" value="MFS_1"/>
    <property type="match status" value="1"/>
</dbReference>
<evidence type="ECO:0000259" key="9">
    <source>
        <dbReference type="PROSITE" id="PS50850"/>
    </source>
</evidence>
<dbReference type="PANTHER" id="PTHR42718:SF47">
    <property type="entry name" value="METHYL VIOLOGEN RESISTANCE PROTEIN SMVA"/>
    <property type="match status" value="1"/>
</dbReference>
<feature type="transmembrane region" description="Helical" evidence="8">
    <location>
        <begin position="82"/>
        <end position="101"/>
    </location>
</feature>
<dbReference type="InterPro" id="IPR036259">
    <property type="entry name" value="MFS_trans_sf"/>
</dbReference>
<gene>
    <name evidence="10" type="ORF">KIH74_31100</name>
</gene>
<feature type="transmembrane region" description="Helical" evidence="8">
    <location>
        <begin position="202"/>
        <end position="219"/>
    </location>
</feature>